<dbReference type="GO" id="GO:0016020">
    <property type="term" value="C:membrane"/>
    <property type="evidence" value="ECO:0007669"/>
    <property type="project" value="UniProtKB-SubCell"/>
</dbReference>
<dbReference type="InterPro" id="IPR003961">
    <property type="entry name" value="FN3_dom"/>
</dbReference>
<sequence length="1204" mass="131402">MRATVIVVHVNVGETFTIQSKDGSVQCIPGPAQVPMMSPNGSIPPIHIPPGYVSQVIEDNGVRRVVVTPQTPEFHPQMASPHHMHPHYIPHRGQMLAHPPLYPAVTAELPAQFLHQPPPTHVFEADSLGPHGHQSFGFRNERTSKAHERLQKKHQGRYPKERNSNPTASPQKSHSVSPDVDVSKSGQARSKQSAKYSEQTSPGCSQATSPRRTDSIQGCGSVEPSGMILKKQSSTDSAGIGVDAEAETGNSQKILLTLKKPQVLDVKAREARVTWNPPVPINPEPSDGPMEIDAKCASVPTLHCYELSLGVSTRDSRYKIVYRGEELKFDLKDLKPATDYHIRVCAMCDSLRGVNSDPTSFTTLHDLPDTPLPPKLSNRTKSSLLLQWKAPPENGSKITAYLLEWDEGHKDSGYHECYIGGNRQYRVAKLSPGTGYCFRLAARNELGLSGWSESLCFVTQGCIPSAPPPPQLLRAGISWLALQWHRPVEASTDESVQFVLEMDDETSGYGFKPKYHGEELSYTAHNMHRSSRYKFRLFICNSEGMKSVGSEVVTFHTLSDRPGPPARLTVKGKVHAQHFKVSWDPPKDNGGASITKFQLEMAEANKPQQWDVVYSGHGREHVCDQLQPGNTHSLRCCCYNVGGQSQYSDVLNVETPPLPPGAPPLPRLVGKSRARELHLRWGTPAVNGGCAVLEYTLELGTPGTEMREVYHGPDVECTVHGLLPGRPYKLHVRAANRAGAGPFSEEVELSTGPGAPEACQLPTVTCRSATSATVSWESPLNNGAEVTEYRLEWGGEEGCLQQVYSGPALSYELRGLQPASYYFCRVQAVNCAGPGLFGDVASCCTPPWVPGPITTVHITSPQADSGLEPSECLVLSWDEPISNGAEVTTYNVDYGERQPLNVEGSTSCIVHGLHPDSTYRVRVQAVNAIGPGPFSQTVRGRTLALPPEAPRLECVSSGPQSLRLKWGESGGGGGGGGSGKGIALEAVQFTLQMQDRGDRFVTVYAGSCHTFKVQRLSESSTYTFRVRAANEAGDGPFSEPSFFTTTRSSPPPVKGFRILAQEGFCCDVSWESLPPMKGDNVLFVLQLAGGRDPEMKQVYKGLDTSYRLTGLQAGGEYRLRVCAIRRCQDGAPAELFGPFGPTLTLHVQKPQAPQAIADMRHEKATAKTRWASQLTDEQWAGIILVAFAVFSIFMSVAAWYIWMK</sequence>
<feature type="domain" description="Fibronectin type-III" evidence="9">
    <location>
        <begin position="1052"/>
        <end position="1145"/>
    </location>
</feature>
<feature type="domain" description="Fibronectin type-III" evidence="9">
    <location>
        <begin position="946"/>
        <end position="1048"/>
    </location>
</feature>
<dbReference type="AlphaFoldDB" id="A0A8C4NHX5"/>
<dbReference type="InterPro" id="IPR050617">
    <property type="entry name" value="E3_ligase_FN3/SPRY"/>
</dbReference>
<reference evidence="10" key="1">
    <citation type="submission" date="2025-08" db="UniProtKB">
        <authorList>
            <consortium name="Ensembl"/>
        </authorList>
    </citation>
    <scope>IDENTIFICATION</scope>
</reference>
<evidence type="ECO:0000313" key="10">
    <source>
        <dbReference type="Ensembl" id="ENSEBUP00000004483.1"/>
    </source>
</evidence>
<dbReference type="GeneTree" id="ENSGT00940000159319"/>
<dbReference type="Pfam" id="PF00041">
    <property type="entry name" value="fn3"/>
    <property type="match status" value="6"/>
</dbReference>
<feature type="domain" description="Fibronectin type-III" evidence="9">
    <location>
        <begin position="849"/>
        <end position="945"/>
    </location>
</feature>
<evidence type="ECO:0000256" key="4">
    <source>
        <dbReference type="ARBA" id="ARBA00022989"/>
    </source>
</evidence>
<feature type="region of interest" description="Disordered" evidence="7">
    <location>
        <begin position="116"/>
        <end position="226"/>
    </location>
</feature>
<evidence type="ECO:0000256" key="2">
    <source>
        <dbReference type="ARBA" id="ARBA00022692"/>
    </source>
</evidence>
<organism evidence="10 11">
    <name type="scientific">Eptatretus burgeri</name>
    <name type="common">Inshore hagfish</name>
    <dbReference type="NCBI Taxonomy" id="7764"/>
    <lineage>
        <taxon>Eukaryota</taxon>
        <taxon>Metazoa</taxon>
        <taxon>Chordata</taxon>
        <taxon>Craniata</taxon>
        <taxon>Vertebrata</taxon>
        <taxon>Cyclostomata</taxon>
        <taxon>Myxini</taxon>
        <taxon>Myxiniformes</taxon>
        <taxon>Myxinidae</taxon>
        <taxon>Eptatretinae</taxon>
        <taxon>Eptatretus</taxon>
    </lineage>
</organism>
<dbReference type="FunFam" id="2.60.40.10:FF:000180">
    <property type="entry name" value="Fibronectin type III domain containing 3A"/>
    <property type="match status" value="1"/>
</dbReference>
<dbReference type="PANTHER" id="PTHR24099:SF11">
    <property type="entry name" value="FIBRONECTIN TYPE III DOMAIN-CONTAINING 3BA-RELATED"/>
    <property type="match status" value="1"/>
</dbReference>
<evidence type="ECO:0000256" key="7">
    <source>
        <dbReference type="SAM" id="MobiDB-lite"/>
    </source>
</evidence>
<proteinExistence type="inferred from homology"/>
<dbReference type="PANTHER" id="PTHR24099">
    <property type="entry name" value="E3 UBIQUITIN-PROTEIN LIGASE TRIM36-RELATED"/>
    <property type="match status" value="1"/>
</dbReference>
<dbReference type="Gene3D" id="2.60.40.10">
    <property type="entry name" value="Immunoglobulins"/>
    <property type="match status" value="9"/>
</dbReference>
<dbReference type="InterPro" id="IPR036116">
    <property type="entry name" value="FN3_sf"/>
</dbReference>
<feature type="transmembrane region" description="Helical" evidence="8">
    <location>
        <begin position="1179"/>
        <end position="1202"/>
    </location>
</feature>
<keyword evidence="4 8" id="KW-1133">Transmembrane helix</keyword>
<keyword evidence="2 8" id="KW-0812">Transmembrane</keyword>
<evidence type="ECO:0000256" key="5">
    <source>
        <dbReference type="ARBA" id="ARBA00023136"/>
    </source>
</evidence>
<dbReference type="InterPro" id="IPR013783">
    <property type="entry name" value="Ig-like_fold"/>
</dbReference>
<dbReference type="FunFam" id="2.60.40.10:FF:000373">
    <property type="entry name" value="fibronectin type-III domain-containing protein 3A isoform X1"/>
    <property type="match status" value="1"/>
</dbReference>
<evidence type="ECO:0000256" key="8">
    <source>
        <dbReference type="SAM" id="Phobius"/>
    </source>
</evidence>
<dbReference type="Proteomes" id="UP000694388">
    <property type="component" value="Unplaced"/>
</dbReference>
<evidence type="ECO:0000256" key="1">
    <source>
        <dbReference type="ARBA" id="ARBA00004167"/>
    </source>
</evidence>
<dbReference type="PRINTS" id="PR00014">
    <property type="entry name" value="FNTYPEIII"/>
</dbReference>
<protein>
    <submittedName>
        <fullName evidence="10">Fibronectin type III domain containing 3A</fullName>
    </submittedName>
</protein>
<comment type="similarity">
    <text evidence="6">Belongs to the FNDC3 family.</text>
</comment>
<feature type="compositionally biased region" description="Basic and acidic residues" evidence="7">
    <location>
        <begin position="139"/>
        <end position="149"/>
    </location>
</feature>
<evidence type="ECO:0000256" key="3">
    <source>
        <dbReference type="ARBA" id="ARBA00022737"/>
    </source>
</evidence>
<dbReference type="PROSITE" id="PS50853">
    <property type="entry name" value="FN3"/>
    <property type="match status" value="9"/>
</dbReference>
<evidence type="ECO:0000256" key="6">
    <source>
        <dbReference type="ARBA" id="ARBA00038207"/>
    </source>
</evidence>
<dbReference type="CDD" id="cd00063">
    <property type="entry name" value="FN3"/>
    <property type="match status" value="9"/>
</dbReference>
<feature type="domain" description="Fibronectin type-III" evidence="9">
    <location>
        <begin position="257"/>
        <end position="366"/>
    </location>
</feature>
<feature type="domain" description="Fibronectin type-III" evidence="9">
    <location>
        <begin position="662"/>
        <end position="754"/>
    </location>
</feature>
<feature type="compositionally biased region" description="Polar residues" evidence="7">
    <location>
        <begin position="164"/>
        <end position="176"/>
    </location>
</feature>
<evidence type="ECO:0000259" key="9">
    <source>
        <dbReference type="PROSITE" id="PS50853"/>
    </source>
</evidence>
<reference evidence="10" key="2">
    <citation type="submission" date="2025-09" db="UniProtKB">
        <authorList>
            <consortium name="Ensembl"/>
        </authorList>
    </citation>
    <scope>IDENTIFICATION</scope>
</reference>
<feature type="domain" description="Fibronectin type-III" evidence="9">
    <location>
        <begin position="755"/>
        <end position="848"/>
    </location>
</feature>
<feature type="domain" description="Fibronectin type-III" evidence="9">
    <location>
        <begin position="564"/>
        <end position="658"/>
    </location>
</feature>
<accession>A0A8C4NHX5</accession>
<keyword evidence="5 8" id="KW-0472">Membrane</keyword>
<feature type="domain" description="Fibronectin type-III" evidence="9">
    <location>
        <begin position="466"/>
        <end position="560"/>
    </location>
</feature>
<feature type="domain" description="Fibronectin type-III" evidence="9">
    <location>
        <begin position="370"/>
        <end position="462"/>
    </location>
</feature>
<keyword evidence="11" id="KW-1185">Reference proteome</keyword>
<keyword evidence="3" id="KW-0677">Repeat</keyword>
<dbReference type="FunFam" id="2.60.40.10:FF:000366">
    <property type="entry name" value="fibronectin type-III domain-containing protein 3A isoform X1"/>
    <property type="match status" value="1"/>
</dbReference>
<feature type="compositionally biased region" description="Polar residues" evidence="7">
    <location>
        <begin position="184"/>
        <end position="218"/>
    </location>
</feature>
<name>A0A8C4NHX5_EPTBU</name>
<dbReference type="SMART" id="SM00060">
    <property type="entry name" value="FN3"/>
    <property type="match status" value="9"/>
</dbReference>
<evidence type="ECO:0000313" key="11">
    <source>
        <dbReference type="Proteomes" id="UP000694388"/>
    </source>
</evidence>
<comment type="subcellular location">
    <subcellularLocation>
        <location evidence="1">Membrane</location>
        <topology evidence="1">Single-pass membrane protein</topology>
    </subcellularLocation>
</comment>
<dbReference type="SUPFAM" id="SSF49265">
    <property type="entry name" value="Fibronectin type III"/>
    <property type="match status" value="5"/>
</dbReference>
<dbReference type="Ensembl" id="ENSEBUT00000004922.1">
    <property type="protein sequence ID" value="ENSEBUP00000004483.1"/>
    <property type="gene ID" value="ENSEBUG00000003154.1"/>
</dbReference>